<keyword evidence="3" id="KW-1185">Reference proteome</keyword>
<evidence type="ECO:0000256" key="1">
    <source>
        <dbReference type="SAM" id="MobiDB-lite"/>
    </source>
</evidence>
<feature type="region of interest" description="Disordered" evidence="1">
    <location>
        <begin position="22"/>
        <end position="99"/>
    </location>
</feature>
<name>A0A1E7FQV6_9STRA</name>
<proteinExistence type="predicted"/>
<feature type="compositionally biased region" description="Low complexity" evidence="1">
    <location>
        <begin position="28"/>
        <end position="38"/>
    </location>
</feature>
<feature type="compositionally biased region" description="Low complexity" evidence="1">
    <location>
        <begin position="60"/>
        <end position="77"/>
    </location>
</feature>
<dbReference type="Proteomes" id="UP000095751">
    <property type="component" value="Unassembled WGS sequence"/>
</dbReference>
<evidence type="ECO:0000313" key="2">
    <source>
        <dbReference type="EMBL" id="OEU20183.1"/>
    </source>
</evidence>
<organism evidence="2 3">
    <name type="scientific">Fragilariopsis cylindrus CCMP1102</name>
    <dbReference type="NCBI Taxonomy" id="635003"/>
    <lineage>
        <taxon>Eukaryota</taxon>
        <taxon>Sar</taxon>
        <taxon>Stramenopiles</taxon>
        <taxon>Ochrophyta</taxon>
        <taxon>Bacillariophyta</taxon>
        <taxon>Bacillariophyceae</taxon>
        <taxon>Bacillariophycidae</taxon>
        <taxon>Bacillariales</taxon>
        <taxon>Bacillariaceae</taxon>
        <taxon>Fragilariopsis</taxon>
    </lineage>
</organism>
<dbReference type="AlphaFoldDB" id="A0A1E7FQV6"/>
<evidence type="ECO:0000313" key="3">
    <source>
        <dbReference type="Proteomes" id="UP000095751"/>
    </source>
</evidence>
<dbReference type="PANTHER" id="PTHR16148">
    <property type="entry name" value="NF-KAPPA-B-REPRESSING FACTOR-RELATED"/>
    <property type="match status" value="1"/>
</dbReference>
<protein>
    <submittedName>
        <fullName evidence="2">Uncharacterized protein</fullName>
    </submittedName>
</protein>
<dbReference type="PANTHER" id="PTHR16148:SF14">
    <property type="entry name" value="MYND-TYPE DOMAIN-CONTAINING PROTEIN"/>
    <property type="match status" value="1"/>
</dbReference>
<feature type="compositionally biased region" description="Low complexity" evidence="1">
    <location>
        <begin position="90"/>
        <end position="99"/>
    </location>
</feature>
<dbReference type="InParanoid" id="A0A1E7FQV6"/>
<dbReference type="EMBL" id="KV784355">
    <property type="protein sequence ID" value="OEU20183.1"/>
    <property type="molecule type" value="Genomic_DNA"/>
</dbReference>
<dbReference type="OrthoDB" id="41177at2759"/>
<sequence>MLNQRIENENDYHTNQIAMTTEQKYNRQQQQQQQQQQQENDEKQSTMASIISASLDDNKPSNSYNNNSNNNNNNNDGSKMDDKNHHHRQSSTSPSTTTMTMTMEKNVLSHYLTNDSGTTTTPNANVSTNNDLTFQEASKGREHVLSILKDAGIDTYDPMDVLRLPMWSSVTELYYTNNNNNRNTCGEFRQRVKYSDRFLGIAGNFNSGTTAFAITLQNNCHFLTNKDSSGGDGGEDSSDYSTTTNNDKDTVISITKDIKSVNRILNQVPWRKHKMSQYRDLYIKNNNNHPTIENTIIKGENVLPIVLIRDPMFWMQSMCKEGYGVRWDHNSKYHCPNLVPNEYDKKQFKQFFRGNNNNNNNTNSSSVQVWMGPNRQVGPTWPSLIHYWNECPHKIESDSTIQQMVVADINRSDWNLDVSSVKLLPKESTDNMVAVVACVIRLGRNSICLVMISFRFSGVRQLC</sequence>
<dbReference type="KEGG" id="fcy:FRACYDRAFT_236252"/>
<gene>
    <name evidence="2" type="ORF">FRACYDRAFT_236252</name>
</gene>
<accession>A0A1E7FQV6</accession>
<reference evidence="2 3" key="1">
    <citation type="submission" date="2016-09" db="EMBL/GenBank/DDBJ databases">
        <title>Extensive genetic diversity and differential bi-allelic expression allows diatom success in the polar Southern Ocean.</title>
        <authorList>
            <consortium name="DOE Joint Genome Institute"/>
            <person name="Mock T."/>
            <person name="Otillar R.P."/>
            <person name="Strauss J."/>
            <person name="Dupont C."/>
            <person name="Frickenhaus S."/>
            <person name="Maumus F."/>
            <person name="Mcmullan M."/>
            <person name="Sanges R."/>
            <person name="Schmutz J."/>
            <person name="Toseland A."/>
            <person name="Valas R."/>
            <person name="Veluchamy A."/>
            <person name="Ward B.J."/>
            <person name="Allen A."/>
            <person name="Barry K."/>
            <person name="Falciatore A."/>
            <person name="Ferrante M."/>
            <person name="Fortunato A.E."/>
            <person name="Gloeckner G."/>
            <person name="Gruber A."/>
            <person name="Hipkin R."/>
            <person name="Janech M."/>
            <person name="Kroth P."/>
            <person name="Leese F."/>
            <person name="Lindquist E."/>
            <person name="Lyon B.R."/>
            <person name="Martin J."/>
            <person name="Mayer C."/>
            <person name="Parker M."/>
            <person name="Quesneville H."/>
            <person name="Raymond J."/>
            <person name="Uhlig C."/>
            <person name="Valentin K.U."/>
            <person name="Worden A.Z."/>
            <person name="Armbrust E.V."/>
            <person name="Bowler C."/>
            <person name="Green B."/>
            <person name="Moulton V."/>
            <person name="Van Oosterhout C."/>
            <person name="Grigoriev I."/>
        </authorList>
    </citation>
    <scope>NUCLEOTIDE SEQUENCE [LARGE SCALE GENOMIC DNA]</scope>
    <source>
        <strain evidence="2 3">CCMP1102</strain>
    </source>
</reference>
<feature type="region of interest" description="Disordered" evidence="1">
    <location>
        <begin position="225"/>
        <end position="246"/>
    </location>
</feature>